<evidence type="ECO:0000313" key="5">
    <source>
        <dbReference type="EMBL" id="PIC26040.1"/>
    </source>
</evidence>
<dbReference type="OrthoDB" id="416253at2759"/>
<dbReference type="InterPro" id="IPR020471">
    <property type="entry name" value="AKR"/>
</dbReference>
<dbReference type="EMBL" id="PDUG01000005">
    <property type="protein sequence ID" value="PIC26040.1"/>
    <property type="molecule type" value="Genomic_DNA"/>
</dbReference>
<feature type="binding site" evidence="2">
    <location>
        <position position="115"/>
    </location>
    <ligand>
        <name>substrate</name>
    </ligand>
</feature>
<dbReference type="PROSITE" id="PS00062">
    <property type="entry name" value="ALDOKETO_REDUCTASE_2"/>
    <property type="match status" value="1"/>
</dbReference>
<sequence length="323" mass="36529">MSSSNVPIFTLSNGVRMPSVGLGTWQMTGDQGRTVIRNAILAGYRHIDTATLYQNEDQIGDTMAELFSEGVVKREDLFITTKAFCHEVAPDVIEEALRNSLKRLRLDYVDLYLAHIPAATRECGNHRTDVKVEDIWRGLEKLYEMKLTKAIGVSNFNESQIERVMMIHKVPIHASQLELHLYLPQKAHRELCKKHNIVITAYATLGSPGRMSVVGADGKPLFDSTKNAANELNDKNVKALALKYNKTPAQILLRATVEMGIVVIPKTRNPDRMKENINIFDFNISKAEVNLLEAHERSKPERLFWWPNVADHPEDPFAAERSK</sequence>
<dbReference type="AlphaFoldDB" id="A0A2G5TFJ7"/>
<organism evidence="5 6">
    <name type="scientific">Caenorhabditis nigoni</name>
    <dbReference type="NCBI Taxonomy" id="1611254"/>
    <lineage>
        <taxon>Eukaryota</taxon>
        <taxon>Metazoa</taxon>
        <taxon>Ecdysozoa</taxon>
        <taxon>Nematoda</taxon>
        <taxon>Chromadorea</taxon>
        <taxon>Rhabditida</taxon>
        <taxon>Rhabditina</taxon>
        <taxon>Rhabditomorpha</taxon>
        <taxon>Rhabditoidea</taxon>
        <taxon>Rhabditidae</taxon>
        <taxon>Peloderinae</taxon>
        <taxon>Caenorhabditis</taxon>
    </lineage>
</organism>
<proteinExistence type="predicted"/>
<name>A0A2G5TFJ7_9PELO</name>
<dbReference type="Proteomes" id="UP000230233">
    <property type="component" value="Chromosome V"/>
</dbReference>
<dbReference type="PRINTS" id="PR00069">
    <property type="entry name" value="ALDKETRDTASE"/>
</dbReference>
<keyword evidence="6" id="KW-1185">Reference proteome</keyword>
<gene>
    <name evidence="5" type="primary">Cni-ZC443.1</name>
    <name evidence="5" type="synonym">Cnig_chr_V.g18743</name>
    <name evidence="5" type="ORF">B9Z55_018743</name>
</gene>
<feature type="site" description="Lowers pKa of active site Tyr" evidence="3">
    <location>
        <position position="82"/>
    </location>
</feature>
<evidence type="ECO:0000256" key="2">
    <source>
        <dbReference type="PIRSR" id="PIRSR000097-2"/>
    </source>
</evidence>
<evidence type="ECO:0000256" key="3">
    <source>
        <dbReference type="PIRSR" id="PIRSR000097-3"/>
    </source>
</evidence>
<dbReference type="PROSITE" id="PS00063">
    <property type="entry name" value="ALDOKETO_REDUCTASE_3"/>
    <property type="match status" value="1"/>
</dbReference>
<dbReference type="SUPFAM" id="SSF51430">
    <property type="entry name" value="NAD(P)-linked oxidoreductase"/>
    <property type="match status" value="1"/>
</dbReference>
<accession>A0A2G5TFJ7</accession>
<feature type="domain" description="NADP-dependent oxidoreductase" evidence="4">
    <location>
        <begin position="20"/>
        <end position="296"/>
    </location>
</feature>
<comment type="caution">
    <text evidence="5">The sequence shown here is derived from an EMBL/GenBank/DDBJ whole genome shotgun (WGS) entry which is preliminary data.</text>
</comment>
<evidence type="ECO:0000256" key="1">
    <source>
        <dbReference type="PIRSR" id="PIRSR000097-1"/>
    </source>
</evidence>
<dbReference type="PANTHER" id="PTHR11732">
    <property type="entry name" value="ALDO/KETO REDUCTASE"/>
    <property type="match status" value="1"/>
</dbReference>
<dbReference type="GO" id="GO:0016491">
    <property type="term" value="F:oxidoreductase activity"/>
    <property type="evidence" value="ECO:0007669"/>
    <property type="project" value="InterPro"/>
</dbReference>
<reference evidence="6" key="1">
    <citation type="submission" date="2017-10" db="EMBL/GenBank/DDBJ databases">
        <title>Rapid genome shrinkage in a self-fertile nematode reveals novel sperm competition proteins.</title>
        <authorList>
            <person name="Yin D."/>
            <person name="Schwarz E.M."/>
            <person name="Thomas C.G."/>
            <person name="Felde R.L."/>
            <person name="Korf I.F."/>
            <person name="Cutter A.D."/>
            <person name="Schartner C.M."/>
            <person name="Ralston E.J."/>
            <person name="Meyer B.J."/>
            <person name="Haag E.S."/>
        </authorList>
    </citation>
    <scope>NUCLEOTIDE SEQUENCE [LARGE SCALE GENOMIC DNA]</scope>
    <source>
        <strain evidence="6">JU1422</strain>
    </source>
</reference>
<feature type="active site" description="Proton donor" evidence="1">
    <location>
        <position position="53"/>
    </location>
</feature>
<protein>
    <recommendedName>
        <fullName evidence="4">NADP-dependent oxidoreductase domain-containing protein</fullName>
    </recommendedName>
</protein>
<dbReference type="PROSITE" id="PS00798">
    <property type="entry name" value="ALDOKETO_REDUCTASE_1"/>
    <property type="match status" value="1"/>
</dbReference>
<dbReference type="Gene3D" id="3.20.20.100">
    <property type="entry name" value="NADP-dependent oxidoreductase domain"/>
    <property type="match status" value="1"/>
</dbReference>
<dbReference type="FunFam" id="3.20.20.100:FF:000029">
    <property type="entry name" value="Aldo-keto reductase"/>
    <property type="match status" value="1"/>
</dbReference>
<evidence type="ECO:0000259" key="4">
    <source>
        <dbReference type="Pfam" id="PF00248"/>
    </source>
</evidence>
<dbReference type="InterPro" id="IPR023210">
    <property type="entry name" value="NADP_OxRdtase_dom"/>
</dbReference>
<evidence type="ECO:0000313" key="6">
    <source>
        <dbReference type="Proteomes" id="UP000230233"/>
    </source>
</evidence>
<dbReference type="Pfam" id="PF00248">
    <property type="entry name" value="Aldo_ket_red"/>
    <property type="match status" value="1"/>
</dbReference>
<dbReference type="STRING" id="1611254.A0A2G5TFJ7"/>
<dbReference type="PIRSF" id="PIRSF000097">
    <property type="entry name" value="AKR"/>
    <property type="match status" value="1"/>
</dbReference>
<dbReference type="InterPro" id="IPR018170">
    <property type="entry name" value="Aldo/ket_reductase_CS"/>
</dbReference>
<dbReference type="InterPro" id="IPR036812">
    <property type="entry name" value="NAD(P)_OxRdtase_dom_sf"/>
</dbReference>